<sequence>MVSVNGLEIAHRQSTGTGRPVVLVHGNSSSSRTWQPLLDGPFGKRFRCLAPDLPGHGGSQAPDGGYSIATFTAAVAGFAEVSDALDAVFVGWSLGGHIVIEAEPRLPDAAGLVVFGTPPLPNPAAVPSAFLPNPAMGVGFTGQVSEEDATAYAASFVAPGSPLPLHGFVADILATDPAAREGIGNAIGSGSIADEAAIVAGLAKPLAVLHGREEQLVSLDYLRGLDIPTLWRGEVQVIDGVGHAPQEEDPEAFAELLTRFVEDLD</sequence>
<dbReference type="AlphaFoldDB" id="A0A2T0SS99"/>
<dbReference type="Gene3D" id="3.40.50.1820">
    <property type="entry name" value="alpha/beta hydrolase"/>
    <property type="match status" value="1"/>
</dbReference>
<feature type="domain" description="AB hydrolase-1" evidence="1">
    <location>
        <begin position="21"/>
        <end position="255"/>
    </location>
</feature>
<dbReference type="Pfam" id="PF12697">
    <property type="entry name" value="Abhydrolase_6"/>
    <property type="match status" value="1"/>
</dbReference>
<evidence type="ECO:0000259" key="1">
    <source>
        <dbReference type="Pfam" id="PF12697"/>
    </source>
</evidence>
<name>A0A2T0SS99_9PSEU</name>
<gene>
    <name evidence="2" type="ORF">CLV43_112178</name>
</gene>
<dbReference type="InterPro" id="IPR000639">
    <property type="entry name" value="Epox_hydrolase-like"/>
</dbReference>
<dbReference type="Proteomes" id="UP000239494">
    <property type="component" value="Unassembled WGS sequence"/>
</dbReference>
<evidence type="ECO:0000313" key="2">
    <source>
        <dbReference type="EMBL" id="PRY36253.1"/>
    </source>
</evidence>
<protein>
    <submittedName>
        <fullName evidence="2">Pimeloyl-ACP methyl ester carboxylesterase</fullName>
    </submittedName>
</protein>
<dbReference type="GO" id="GO:0003824">
    <property type="term" value="F:catalytic activity"/>
    <property type="evidence" value="ECO:0007669"/>
    <property type="project" value="InterPro"/>
</dbReference>
<dbReference type="PANTHER" id="PTHR43798">
    <property type="entry name" value="MONOACYLGLYCEROL LIPASE"/>
    <property type="match status" value="1"/>
</dbReference>
<dbReference type="InterPro" id="IPR000073">
    <property type="entry name" value="AB_hydrolase_1"/>
</dbReference>
<accession>A0A2T0SS99</accession>
<comment type="caution">
    <text evidence="2">The sequence shown here is derived from an EMBL/GenBank/DDBJ whole genome shotgun (WGS) entry which is preliminary data.</text>
</comment>
<dbReference type="PRINTS" id="PR00412">
    <property type="entry name" value="EPOXHYDRLASE"/>
</dbReference>
<dbReference type="PRINTS" id="PR00111">
    <property type="entry name" value="ABHYDROLASE"/>
</dbReference>
<dbReference type="InterPro" id="IPR029058">
    <property type="entry name" value="AB_hydrolase_fold"/>
</dbReference>
<keyword evidence="3" id="KW-1185">Reference proteome</keyword>
<dbReference type="SUPFAM" id="SSF53474">
    <property type="entry name" value="alpha/beta-Hydrolases"/>
    <property type="match status" value="1"/>
</dbReference>
<dbReference type="InterPro" id="IPR050266">
    <property type="entry name" value="AB_hydrolase_sf"/>
</dbReference>
<dbReference type="RefSeq" id="WP_106192788.1">
    <property type="nucleotide sequence ID" value="NZ_PVTF01000012.1"/>
</dbReference>
<proteinExistence type="predicted"/>
<evidence type="ECO:0000313" key="3">
    <source>
        <dbReference type="Proteomes" id="UP000239494"/>
    </source>
</evidence>
<reference evidence="2 3" key="1">
    <citation type="submission" date="2018-03" db="EMBL/GenBank/DDBJ databases">
        <title>Genomic Encyclopedia of Archaeal and Bacterial Type Strains, Phase II (KMG-II): from individual species to whole genera.</title>
        <authorList>
            <person name="Goeker M."/>
        </authorList>
    </citation>
    <scope>NUCLEOTIDE SEQUENCE [LARGE SCALE GENOMIC DNA]</scope>
    <source>
        <strain evidence="2 3">DSM 44720</strain>
    </source>
</reference>
<dbReference type="OrthoDB" id="3371334at2"/>
<organism evidence="2 3">
    <name type="scientific">Umezawaea tangerina</name>
    <dbReference type="NCBI Taxonomy" id="84725"/>
    <lineage>
        <taxon>Bacteria</taxon>
        <taxon>Bacillati</taxon>
        <taxon>Actinomycetota</taxon>
        <taxon>Actinomycetes</taxon>
        <taxon>Pseudonocardiales</taxon>
        <taxon>Pseudonocardiaceae</taxon>
        <taxon>Umezawaea</taxon>
    </lineage>
</organism>
<dbReference type="EMBL" id="PVTF01000012">
    <property type="protein sequence ID" value="PRY36253.1"/>
    <property type="molecule type" value="Genomic_DNA"/>
</dbReference>